<dbReference type="GeneID" id="111108851"/>
<dbReference type="RefSeq" id="XP_022300643.1">
    <property type="nucleotide sequence ID" value="XM_022444935.1"/>
</dbReference>
<evidence type="ECO:0000313" key="2">
    <source>
        <dbReference type="RefSeq" id="XP_022300643.1"/>
    </source>
</evidence>
<reference evidence="2" key="1">
    <citation type="submission" date="2025-08" db="UniProtKB">
        <authorList>
            <consortium name="RefSeq"/>
        </authorList>
    </citation>
    <scope>IDENTIFICATION</scope>
    <source>
        <tissue evidence="2">Whole sample</tissue>
    </source>
</reference>
<gene>
    <name evidence="2" type="primary">LOC111108851</name>
</gene>
<dbReference type="KEGG" id="cvn:111108851"/>
<organism evidence="1 2">
    <name type="scientific">Crassostrea virginica</name>
    <name type="common">Eastern oyster</name>
    <dbReference type="NCBI Taxonomy" id="6565"/>
    <lineage>
        <taxon>Eukaryota</taxon>
        <taxon>Metazoa</taxon>
        <taxon>Spiralia</taxon>
        <taxon>Lophotrochozoa</taxon>
        <taxon>Mollusca</taxon>
        <taxon>Bivalvia</taxon>
        <taxon>Autobranchia</taxon>
        <taxon>Pteriomorphia</taxon>
        <taxon>Ostreida</taxon>
        <taxon>Ostreoidea</taxon>
        <taxon>Ostreidae</taxon>
        <taxon>Crassostrea</taxon>
    </lineage>
</organism>
<dbReference type="AlphaFoldDB" id="A0A8B8BBS7"/>
<proteinExistence type="predicted"/>
<dbReference type="OrthoDB" id="6210350at2759"/>
<sequence>MKIHLLSSCQRVFFYSVFITCQLYFVRSQNHIRLFSFTNTDAKSPADIDDSCLTIESTLVILYQSLTLDLLKASRDGSCLLWNFELNGIRKNIVRDKHDRRLCRTEFTVSINNTKCENTVRYICQENDINSIYFQECIELDYYKEEETANNDIEALIMSELPEPTASNFGPVYEIPKAHCNRKQIISDSQSRLYTIDGMFEVLT</sequence>
<dbReference type="Proteomes" id="UP000694844">
    <property type="component" value="Chromosome 8"/>
</dbReference>
<keyword evidence="1" id="KW-1185">Reference proteome</keyword>
<accession>A0A8B8BBS7</accession>
<protein>
    <submittedName>
        <fullName evidence="2">Uncharacterized protein LOC111108851</fullName>
    </submittedName>
</protein>
<name>A0A8B8BBS7_CRAVI</name>
<evidence type="ECO:0000313" key="1">
    <source>
        <dbReference type="Proteomes" id="UP000694844"/>
    </source>
</evidence>